<dbReference type="PROSITE" id="PS50887">
    <property type="entry name" value="GGDEF"/>
    <property type="match status" value="1"/>
</dbReference>
<dbReference type="Gene3D" id="3.30.450.20">
    <property type="entry name" value="PAS domain"/>
    <property type="match status" value="1"/>
</dbReference>
<comment type="caution">
    <text evidence="3">The sequence shown here is derived from an EMBL/GenBank/DDBJ whole genome shotgun (WGS) entry which is preliminary data.</text>
</comment>
<dbReference type="NCBIfam" id="TIGR00229">
    <property type="entry name" value="sensory_box"/>
    <property type="match status" value="1"/>
</dbReference>
<dbReference type="NCBIfam" id="TIGR00254">
    <property type="entry name" value="GGDEF"/>
    <property type="match status" value="1"/>
</dbReference>
<dbReference type="SMART" id="SM00267">
    <property type="entry name" value="GGDEF"/>
    <property type="match status" value="1"/>
</dbReference>
<dbReference type="SMART" id="SM00065">
    <property type="entry name" value="GAF"/>
    <property type="match status" value="1"/>
</dbReference>
<dbReference type="Gene3D" id="3.30.450.40">
    <property type="match status" value="2"/>
</dbReference>
<dbReference type="InterPro" id="IPR050469">
    <property type="entry name" value="Diguanylate_Cyclase"/>
</dbReference>
<dbReference type="EMBL" id="DSPX01000189">
    <property type="protein sequence ID" value="HGG02508.1"/>
    <property type="molecule type" value="Genomic_DNA"/>
</dbReference>
<evidence type="ECO:0000259" key="2">
    <source>
        <dbReference type="PROSITE" id="PS50887"/>
    </source>
</evidence>
<evidence type="ECO:0000259" key="1">
    <source>
        <dbReference type="PROSITE" id="PS50046"/>
    </source>
</evidence>
<dbReference type="PANTHER" id="PTHR45138:SF9">
    <property type="entry name" value="DIGUANYLATE CYCLASE DGCM-RELATED"/>
    <property type="match status" value="1"/>
</dbReference>
<dbReference type="SUPFAM" id="SSF55073">
    <property type="entry name" value="Nucleotide cyclase"/>
    <property type="match status" value="1"/>
</dbReference>
<dbReference type="Pfam" id="PF01590">
    <property type="entry name" value="GAF"/>
    <property type="match status" value="1"/>
</dbReference>
<protein>
    <submittedName>
        <fullName evidence="3">Diguanylate cyclase</fullName>
    </submittedName>
</protein>
<organism evidence="3">
    <name type="scientific">Planktothricoides sp. SpSt-374</name>
    <dbReference type="NCBI Taxonomy" id="2282167"/>
    <lineage>
        <taxon>Bacteria</taxon>
        <taxon>Bacillati</taxon>
        <taxon>Cyanobacteriota</taxon>
        <taxon>Cyanophyceae</taxon>
        <taxon>Oscillatoriophycideae</taxon>
        <taxon>Oscillatoriales</taxon>
        <taxon>Oscillatoriaceae</taxon>
        <taxon>Planktothricoides</taxon>
    </lineage>
</organism>
<name>A0A7C3ZYE8_9CYAN</name>
<dbReference type="CDD" id="cd00130">
    <property type="entry name" value="PAS"/>
    <property type="match status" value="1"/>
</dbReference>
<dbReference type="SUPFAM" id="SSF55785">
    <property type="entry name" value="PYP-like sensor domain (PAS domain)"/>
    <property type="match status" value="1"/>
</dbReference>
<feature type="domain" description="Phytochrome chromophore attachment site" evidence="1">
    <location>
        <begin position="205"/>
        <end position="365"/>
    </location>
</feature>
<dbReference type="Gene3D" id="3.30.70.270">
    <property type="match status" value="1"/>
</dbReference>
<dbReference type="FunFam" id="3.30.70.270:FF:000001">
    <property type="entry name" value="Diguanylate cyclase domain protein"/>
    <property type="match status" value="1"/>
</dbReference>
<evidence type="ECO:0000313" key="3">
    <source>
        <dbReference type="EMBL" id="HGG02508.1"/>
    </source>
</evidence>
<dbReference type="GO" id="GO:1902201">
    <property type="term" value="P:negative regulation of bacterial-type flagellum-dependent cell motility"/>
    <property type="evidence" value="ECO:0007669"/>
    <property type="project" value="TreeGrafter"/>
</dbReference>
<dbReference type="Pfam" id="PF00990">
    <property type="entry name" value="GGDEF"/>
    <property type="match status" value="1"/>
</dbReference>
<dbReference type="SUPFAM" id="SSF55781">
    <property type="entry name" value="GAF domain-like"/>
    <property type="match status" value="1"/>
</dbReference>
<dbReference type="GO" id="GO:0005886">
    <property type="term" value="C:plasma membrane"/>
    <property type="evidence" value="ECO:0007669"/>
    <property type="project" value="TreeGrafter"/>
</dbReference>
<dbReference type="PANTHER" id="PTHR45138">
    <property type="entry name" value="REGULATORY COMPONENTS OF SENSORY TRANSDUCTION SYSTEM"/>
    <property type="match status" value="1"/>
</dbReference>
<accession>A0A7C3ZYE8</accession>
<dbReference type="InterPro" id="IPR035965">
    <property type="entry name" value="PAS-like_dom_sf"/>
</dbReference>
<dbReference type="AlphaFoldDB" id="A0A7C3ZYE8"/>
<feature type="domain" description="GGDEF" evidence="2">
    <location>
        <begin position="420"/>
        <end position="557"/>
    </location>
</feature>
<dbReference type="InterPro" id="IPR000014">
    <property type="entry name" value="PAS"/>
</dbReference>
<dbReference type="InterPro" id="IPR000160">
    <property type="entry name" value="GGDEF_dom"/>
</dbReference>
<reference evidence="3" key="1">
    <citation type="journal article" date="2020" name="mSystems">
        <title>Genome- and Community-Level Interaction Insights into Carbon Utilization and Element Cycling Functions of Hydrothermarchaeota in Hydrothermal Sediment.</title>
        <authorList>
            <person name="Zhou Z."/>
            <person name="Liu Y."/>
            <person name="Xu W."/>
            <person name="Pan J."/>
            <person name="Luo Z.H."/>
            <person name="Li M."/>
        </authorList>
    </citation>
    <scope>NUCLEOTIDE SEQUENCE [LARGE SCALE GENOMIC DNA]</scope>
    <source>
        <strain evidence="3">SpSt-374</strain>
    </source>
</reference>
<dbReference type="InterPro" id="IPR043128">
    <property type="entry name" value="Rev_trsase/Diguanyl_cyclase"/>
</dbReference>
<proteinExistence type="predicted"/>
<dbReference type="GO" id="GO:0043709">
    <property type="term" value="P:cell adhesion involved in single-species biofilm formation"/>
    <property type="evidence" value="ECO:0007669"/>
    <property type="project" value="TreeGrafter"/>
</dbReference>
<sequence length="560" mass="63633">MNRLADIHAKKTIAYEAEIMERGDVRAVGKEQVIALTTSDFLSNEALEEKNSGLSAWEQATEVLQLTQLGVDRSSWAAFWVTEHGYLCYANEGACQCLGYSRTQLYQMNIGDIDSEWGAAKWDQWWAAVKLRGSLTLETEHQRADGTAFPVELTANYVELKGSAYLCCFARDITKTKQAEVEWRHQQERERLVGAIATKIRQSLNLPEILQTTVDEVRQLLLTDRVLIFKFNPDWTGTVKVESVGQSSFSILEEIIYDPCFSEEYVRQYQEGRVRAITDIHSDGLDECHVKFLSQFQVRANLVVPILFNQELNITTNQQQLLDHQFSGYNVANSQLWGLLIAHHCQETRQWHEWEMDLLKQLATHAAIAIQQSTLFERLQLANRELELLATSDSLTGVANRRMFDEHLNREWRRMMREESWLSLILCDIDYFKRYNDNYGHQAGDACLQRVATAIRDAVRRPGDLVARYGGEEFAVILPNTNRTGALQVAEAIRMSVRDLGIPHCASGVAWMVTLSLGAATAFPSPNGEPEMLIAAADQALYEAKAKGRDRLAHSTLQRR</sequence>
<dbReference type="InterPro" id="IPR003018">
    <property type="entry name" value="GAF"/>
</dbReference>
<dbReference type="InterPro" id="IPR029787">
    <property type="entry name" value="Nucleotide_cyclase"/>
</dbReference>
<gene>
    <name evidence="3" type="ORF">ENR15_18150</name>
</gene>
<dbReference type="InterPro" id="IPR029016">
    <property type="entry name" value="GAF-like_dom_sf"/>
</dbReference>
<dbReference type="PROSITE" id="PS50046">
    <property type="entry name" value="PHYTOCHROME_2"/>
    <property type="match status" value="1"/>
</dbReference>
<dbReference type="GO" id="GO:0052621">
    <property type="term" value="F:diguanylate cyclase activity"/>
    <property type="evidence" value="ECO:0007669"/>
    <property type="project" value="TreeGrafter"/>
</dbReference>
<dbReference type="InterPro" id="IPR016132">
    <property type="entry name" value="Phyto_chromo_attachment"/>
</dbReference>
<dbReference type="CDD" id="cd01949">
    <property type="entry name" value="GGDEF"/>
    <property type="match status" value="1"/>
</dbReference>
<dbReference type="Pfam" id="PF13426">
    <property type="entry name" value="PAS_9"/>
    <property type="match status" value="1"/>
</dbReference>